<organism evidence="2">
    <name type="scientific">Proboscia inermis</name>
    <dbReference type="NCBI Taxonomy" id="420281"/>
    <lineage>
        <taxon>Eukaryota</taxon>
        <taxon>Sar</taxon>
        <taxon>Stramenopiles</taxon>
        <taxon>Ochrophyta</taxon>
        <taxon>Bacillariophyta</taxon>
        <taxon>Coscinodiscophyceae</taxon>
        <taxon>Rhizosoleniophycidae</taxon>
        <taxon>Rhizosoleniales</taxon>
        <taxon>Rhizosoleniaceae</taxon>
        <taxon>Proboscia</taxon>
    </lineage>
</organism>
<sequence length="121" mass="13703">MAADIDPKDFDWSLWMGAKGTKTANHYDTDLFNFLYVVEGKKRTVIIPNDRRTDDMFKLQSFISGGALADVDILHEDYNLPEGAVDLIVNGGEGVVIPYRWWHSVENLEDTMAYGFRVTGN</sequence>
<dbReference type="Gene3D" id="2.60.120.650">
    <property type="entry name" value="Cupin"/>
    <property type="match status" value="1"/>
</dbReference>
<dbReference type="PROSITE" id="PS51184">
    <property type="entry name" value="JMJC"/>
    <property type="match status" value="1"/>
</dbReference>
<dbReference type="InterPro" id="IPR003347">
    <property type="entry name" value="JmjC_dom"/>
</dbReference>
<evidence type="ECO:0000259" key="1">
    <source>
        <dbReference type="PROSITE" id="PS51184"/>
    </source>
</evidence>
<evidence type="ECO:0000313" key="2">
    <source>
        <dbReference type="EMBL" id="CAD8413206.1"/>
    </source>
</evidence>
<dbReference type="EMBL" id="HBEL01019855">
    <property type="protein sequence ID" value="CAD8413206.1"/>
    <property type="molecule type" value="Transcribed_RNA"/>
</dbReference>
<dbReference type="PANTHER" id="PTHR12461">
    <property type="entry name" value="HYPOXIA-INDUCIBLE FACTOR 1 ALPHA INHIBITOR-RELATED"/>
    <property type="match status" value="1"/>
</dbReference>
<dbReference type="SUPFAM" id="SSF51197">
    <property type="entry name" value="Clavaminate synthase-like"/>
    <property type="match status" value="1"/>
</dbReference>
<gene>
    <name evidence="2" type="ORF">PINE0816_LOCUS9336</name>
</gene>
<proteinExistence type="predicted"/>
<dbReference type="PANTHER" id="PTHR12461:SF105">
    <property type="entry name" value="HYPOXIA-INDUCIBLE FACTOR 1-ALPHA INHIBITOR"/>
    <property type="match status" value="1"/>
</dbReference>
<accession>A0A7S0C6J0</accession>
<dbReference type="InterPro" id="IPR041667">
    <property type="entry name" value="Cupin_8"/>
</dbReference>
<reference evidence="2" key="1">
    <citation type="submission" date="2021-01" db="EMBL/GenBank/DDBJ databases">
        <authorList>
            <person name="Corre E."/>
            <person name="Pelletier E."/>
            <person name="Niang G."/>
            <person name="Scheremetjew M."/>
            <person name="Finn R."/>
            <person name="Kale V."/>
            <person name="Holt S."/>
            <person name="Cochrane G."/>
            <person name="Meng A."/>
            <person name="Brown T."/>
            <person name="Cohen L."/>
        </authorList>
    </citation>
    <scope>NUCLEOTIDE SEQUENCE</scope>
    <source>
        <strain evidence="2">CCAP1064/1</strain>
    </source>
</reference>
<dbReference type="AlphaFoldDB" id="A0A7S0C6J0"/>
<protein>
    <recommendedName>
        <fullName evidence="1">JmjC domain-containing protein</fullName>
    </recommendedName>
</protein>
<dbReference type="Pfam" id="PF13621">
    <property type="entry name" value="Cupin_8"/>
    <property type="match status" value="1"/>
</dbReference>
<feature type="domain" description="JmjC" evidence="1">
    <location>
        <begin position="1"/>
        <end position="121"/>
    </location>
</feature>
<name>A0A7S0C6J0_9STRA</name>